<evidence type="ECO:0000256" key="6">
    <source>
        <dbReference type="ARBA" id="ARBA00023315"/>
    </source>
</evidence>
<evidence type="ECO:0000313" key="11">
    <source>
        <dbReference type="Proteomes" id="UP001485043"/>
    </source>
</evidence>
<protein>
    <recommendedName>
        <fullName evidence="7">1-acyl-sn-glycerol-3-phosphate acyltransferase</fullName>
        <ecNumber evidence="7">2.3.1.51</ecNumber>
    </recommendedName>
</protein>
<comment type="catalytic activity">
    <reaction evidence="7">
        <text>a 1-acyl-sn-glycero-3-phosphate + an acyl-CoA = a 1,2-diacyl-sn-glycero-3-phosphate + CoA</text>
        <dbReference type="Rhea" id="RHEA:19709"/>
        <dbReference type="ChEBI" id="CHEBI:57287"/>
        <dbReference type="ChEBI" id="CHEBI:57970"/>
        <dbReference type="ChEBI" id="CHEBI:58342"/>
        <dbReference type="ChEBI" id="CHEBI:58608"/>
        <dbReference type="EC" id="2.3.1.51"/>
    </reaction>
</comment>
<comment type="pathway">
    <text evidence="1">Lipid metabolism.</text>
</comment>
<name>A0AAW1T3C9_9CHLO</name>
<feature type="domain" description="Phospholipid/glycerol acyltransferase" evidence="9">
    <location>
        <begin position="168"/>
        <end position="281"/>
    </location>
</feature>
<evidence type="ECO:0000256" key="8">
    <source>
        <dbReference type="SAM" id="Phobius"/>
    </source>
</evidence>
<evidence type="ECO:0000256" key="7">
    <source>
        <dbReference type="RuleBase" id="RU361267"/>
    </source>
</evidence>
<keyword evidence="8" id="KW-0812">Transmembrane</keyword>
<dbReference type="AlphaFoldDB" id="A0AAW1T3C9"/>
<evidence type="ECO:0000256" key="4">
    <source>
        <dbReference type="ARBA" id="ARBA00022679"/>
    </source>
</evidence>
<proteinExistence type="inferred from homology"/>
<dbReference type="Pfam" id="PF01553">
    <property type="entry name" value="Acyltransferase"/>
    <property type="match status" value="1"/>
</dbReference>
<sequence length="332" mass="36688">MNALRPVHVGRPASSCRLIHAQAESPLLLSRAGRTPPLSLESLPVLVSAPAPAPQLGRKRVHRQQHDISTSASSFNLSQAGTDRPGHGNLSNAFAILRAMLFYATTLALSIPLFITMLLMTPLVLLFDRHRRLWQHFVNNIWAKVSTSLFFPVKVEGREHLPQPNEAAVYVANHQSFMDIYSLFHLNRAFKFISKTSIFFFPIVGWSMFLTGHIKLNRTDRRSMMACLLECQRLLKLGSSVLFFPEGTRSTSGRMAAFKKGAFSVAAKAKVPVVPITMVGTGNMMPNKQEFKLFPGGVRIIVHPRIHPGSADAMLDQAFQSVAGSLPPELVA</sequence>
<reference evidence="10 11" key="1">
    <citation type="journal article" date="2024" name="Nat. Commun.">
        <title>Phylogenomics reveals the evolutionary origins of lichenization in chlorophyte algae.</title>
        <authorList>
            <person name="Puginier C."/>
            <person name="Libourel C."/>
            <person name="Otte J."/>
            <person name="Skaloud P."/>
            <person name="Haon M."/>
            <person name="Grisel S."/>
            <person name="Petersen M."/>
            <person name="Berrin J.G."/>
            <person name="Delaux P.M."/>
            <person name="Dal Grande F."/>
            <person name="Keller J."/>
        </authorList>
    </citation>
    <scope>NUCLEOTIDE SEQUENCE [LARGE SCALE GENOMIC DNA]</scope>
    <source>
        <strain evidence="10 11">SAG 2523</strain>
    </source>
</reference>
<keyword evidence="3 7" id="KW-0444">Lipid biosynthesis</keyword>
<dbReference type="GO" id="GO:0016020">
    <property type="term" value="C:membrane"/>
    <property type="evidence" value="ECO:0007669"/>
    <property type="project" value="InterPro"/>
</dbReference>
<accession>A0AAW1T3C9</accession>
<evidence type="ECO:0000313" key="10">
    <source>
        <dbReference type="EMBL" id="KAK9864296.1"/>
    </source>
</evidence>
<keyword evidence="7" id="KW-0594">Phospholipid biosynthesis</keyword>
<keyword evidence="11" id="KW-1185">Reference proteome</keyword>
<dbReference type="PANTHER" id="PTHR10434">
    <property type="entry name" value="1-ACYL-SN-GLYCEROL-3-PHOSPHATE ACYLTRANSFERASE"/>
    <property type="match status" value="1"/>
</dbReference>
<dbReference type="NCBIfam" id="TIGR00530">
    <property type="entry name" value="AGP_acyltrn"/>
    <property type="match status" value="1"/>
</dbReference>
<dbReference type="EC" id="2.3.1.51" evidence="7"/>
<evidence type="ECO:0000259" key="9">
    <source>
        <dbReference type="SMART" id="SM00563"/>
    </source>
</evidence>
<feature type="transmembrane region" description="Helical" evidence="8">
    <location>
        <begin position="192"/>
        <end position="214"/>
    </location>
</feature>
<dbReference type="Proteomes" id="UP001485043">
    <property type="component" value="Unassembled WGS sequence"/>
</dbReference>
<feature type="transmembrane region" description="Helical" evidence="8">
    <location>
        <begin position="101"/>
        <end position="127"/>
    </location>
</feature>
<keyword evidence="8" id="KW-1133">Transmembrane helix</keyword>
<evidence type="ECO:0000256" key="2">
    <source>
        <dbReference type="ARBA" id="ARBA00008655"/>
    </source>
</evidence>
<dbReference type="PANTHER" id="PTHR10434:SF64">
    <property type="entry name" value="1-ACYL-SN-GLYCEROL-3-PHOSPHATE ACYLTRANSFERASE-RELATED"/>
    <property type="match status" value="1"/>
</dbReference>
<comment type="domain">
    <text evidence="7">The HXXXXD motif is essential for acyltransferase activity and may constitute the binding site for the phosphate moiety of the glycerol-3-phosphate.</text>
</comment>
<dbReference type="GO" id="GO:0003841">
    <property type="term" value="F:1-acylglycerol-3-phosphate O-acyltransferase activity"/>
    <property type="evidence" value="ECO:0007669"/>
    <property type="project" value="UniProtKB-UniRule"/>
</dbReference>
<dbReference type="SMART" id="SM00563">
    <property type="entry name" value="PlsC"/>
    <property type="match status" value="1"/>
</dbReference>
<evidence type="ECO:0000256" key="3">
    <source>
        <dbReference type="ARBA" id="ARBA00022516"/>
    </source>
</evidence>
<dbReference type="InterPro" id="IPR004552">
    <property type="entry name" value="AGP_acyltrans"/>
</dbReference>
<evidence type="ECO:0000256" key="5">
    <source>
        <dbReference type="ARBA" id="ARBA00023098"/>
    </source>
</evidence>
<keyword evidence="5 7" id="KW-0443">Lipid metabolism</keyword>
<keyword evidence="7" id="KW-1208">Phospholipid metabolism</keyword>
<evidence type="ECO:0000256" key="1">
    <source>
        <dbReference type="ARBA" id="ARBA00005189"/>
    </source>
</evidence>
<dbReference type="CDD" id="cd07989">
    <property type="entry name" value="LPLAT_AGPAT-like"/>
    <property type="match status" value="1"/>
</dbReference>
<dbReference type="EMBL" id="JALJOV010000371">
    <property type="protein sequence ID" value="KAK9864296.1"/>
    <property type="molecule type" value="Genomic_DNA"/>
</dbReference>
<dbReference type="GO" id="GO:0006654">
    <property type="term" value="P:phosphatidic acid biosynthetic process"/>
    <property type="evidence" value="ECO:0007669"/>
    <property type="project" value="TreeGrafter"/>
</dbReference>
<keyword evidence="6 7" id="KW-0012">Acyltransferase</keyword>
<keyword evidence="4 7" id="KW-0808">Transferase</keyword>
<comment type="similarity">
    <text evidence="2 7">Belongs to the 1-acyl-sn-glycerol-3-phosphate acyltransferase family.</text>
</comment>
<keyword evidence="8" id="KW-0472">Membrane</keyword>
<comment type="caution">
    <text evidence="10">The sequence shown here is derived from an EMBL/GenBank/DDBJ whole genome shotgun (WGS) entry which is preliminary data.</text>
</comment>
<gene>
    <name evidence="10" type="ORF">WJX84_010350</name>
</gene>
<dbReference type="SUPFAM" id="SSF69593">
    <property type="entry name" value="Glycerol-3-phosphate (1)-acyltransferase"/>
    <property type="match status" value="1"/>
</dbReference>
<dbReference type="InterPro" id="IPR002123">
    <property type="entry name" value="Plipid/glycerol_acylTrfase"/>
</dbReference>
<organism evidence="10 11">
    <name type="scientific">Apatococcus fuscideae</name>
    <dbReference type="NCBI Taxonomy" id="2026836"/>
    <lineage>
        <taxon>Eukaryota</taxon>
        <taxon>Viridiplantae</taxon>
        <taxon>Chlorophyta</taxon>
        <taxon>core chlorophytes</taxon>
        <taxon>Trebouxiophyceae</taxon>
        <taxon>Chlorellales</taxon>
        <taxon>Chlorellaceae</taxon>
        <taxon>Apatococcus</taxon>
    </lineage>
</organism>